<proteinExistence type="predicted"/>
<gene>
    <name evidence="1" type="ORF">NLI96_g11849</name>
</gene>
<dbReference type="Proteomes" id="UP001212997">
    <property type="component" value="Unassembled WGS sequence"/>
</dbReference>
<dbReference type="EMBL" id="JANAWD010000859">
    <property type="protein sequence ID" value="KAJ3475419.1"/>
    <property type="molecule type" value="Genomic_DNA"/>
</dbReference>
<organism evidence="1 2">
    <name type="scientific">Meripilus lineatus</name>
    <dbReference type="NCBI Taxonomy" id="2056292"/>
    <lineage>
        <taxon>Eukaryota</taxon>
        <taxon>Fungi</taxon>
        <taxon>Dikarya</taxon>
        <taxon>Basidiomycota</taxon>
        <taxon>Agaricomycotina</taxon>
        <taxon>Agaricomycetes</taxon>
        <taxon>Polyporales</taxon>
        <taxon>Meripilaceae</taxon>
        <taxon>Meripilus</taxon>
    </lineage>
</organism>
<protein>
    <submittedName>
        <fullName evidence="1">Uncharacterized protein</fullName>
    </submittedName>
</protein>
<accession>A0AAD5Y8S0</accession>
<keyword evidence="2" id="KW-1185">Reference proteome</keyword>
<dbReference type="AlphaFoldDB" id="A0AAD5Y8S0"/>
<name>A0AAD5Y8S0_9APHY</name>
<evidence type="ECO:0000313" key="2">
    <source>
        <dbReference type="Proteomes" id="UP001212997"/>
    </source>
</evidence>
<evidence type="ECO:0000313" key="1">
    <source>
        <dbReference type="EMBL" id="KAJ3475419.1"/>
    </source>
</evidence>
<reference evidence="1" key="1">
    <citation type="submission" date="2022-07" db="EMBL/GenBank/DDBJ databases">
        <title>Genome Sequence of Physisporinus lineatus.</title>
        <authorList>
            <person name="Buettner E."/>
        </authorList>
    </citation>
    <scope>NUCLEOTIDE SEQUENCE</scope>
    <source>
        <strain evidence="1">VT162</strain>
    </source>
</reference>
<sequence>MRALLFPAREYHPKLVDIEYTVAKDPDGTIQHRIDFAPWMTPGARPKSYPITRHNYDGPYLGRSLMMFINDNFYNDQSPLNRTITLMVPDDLCWRDNILVVGAREPLAKYAQYYNATENDIAPTIQYLVGYGKMAREMESQYE</sequence>
<comment type="caution">
    <text evidence="1">The sequence shown here is derived from an EMBL/GenBank/DDBJ whole genome shotgun (WGS) entry which is preliminary data.</text>
</comment>